<feature type="compositionally biased region" description="Low complexity" evidence="1">
    <location>
        <begin position="92"/>
        <end position="107"/>
    </location>
</feature>
<evidence type="ECO:0000313" key="3">
    <source>
        <dbReference type="Proteomes" id="UP000077202"/>
    </source>
</evidence>
<feature type="compositionally biased region" description="Low complexity" evidence="1">
    <location>
        <begin position="51"/>
        <end position="69"/>
    </location>
</feature>
<dbReference type="Proteomes" id="UP000077202">
    <property type="component" value="Unassembled WGS sequence"/>
</dbReference>
<reference evidence="2" key="1">
    <citation type="submission" date="2016-03" db="EMBL/GenBank/DDBJ databases">
        <title>Mechanisms controlling the formation of the plant cell surface in tip-growing cells are functionally conserved among land plants.</title>
        <authorList>
            <person name="Honkanen S."/>
            <person name="Jones V.A."/>
            <person name="Morieri G."/>
            <person name="Champion C."/>
            <person name="Hetherington A.J."/>
            <person name="Kelly S."/>
            <person name="Saint-Marcoux D."/>
            <person name="Proust H."/>
            <person name="Prescott H."/>
            <person name="Dolan L."/>
        </authorList>
    </citation>
    <scope>NUCLEOTIDE SEQUENCE [LARGE SCALE GENOMIC DNA]</scope>
    <source>
        <tissue evidence="2">Whole gametophyte</tissue>
    </source>
</reference>
<proteinExistence type="predicted"/>
<comment type="caution">
    <text evidence="2">The sequence shown here is derived from an EMBL/GenBank/DDBJ whole genome shotgun (WGS) entry which is preliminary data.</text>
</comment>
<sequence length="313" mass="33348">MDDYHEFGRYNVVEIDACRRHWSPNYMSITQDSVGINGYACGVVTSEDARSSTSGGTSEGTRSYTSGSTNDVAGEGSRSDTNVNIGGATDVSSRNGNSGRTGSSASGDTRSDTSSTAVGILGGVVSGISSYSPIAKFFKRLRKNYRGVVCDHYGQADHPCCWRDLDKACASITLLPPHPAIYFGGSLHAGAFQYTTAVAVKNPIRSTDACVLIGGVKNINRPGRLLWMKATPGTYLIIFGRQSMTIRDPSKAKALAASKKKRKDVPLEAATPVAAQGTARDAIQTHVFDNQQAAKKPKRDHAATNANRQFKSA</sequence>
<feature type="region of interest" description="Disordered" evidence="1">
    <location>
        <begin position="290"/>
        <end position="313"/>
    </location>
</feature>
<feature type="region of interest" description="Disordered" evidence="1">
    <location>
        <begin position="47"/>
        <end position="114"/>
    </location>
</feature>
<keyword evidence="3" id="KW-1185">Reference proteome</keyword>
<accession>A0A176VG19</accession>
<gene>
    <name evidence="2" type="ORF">AXG93_4473s1000</name>
</gene>
<evidence type="ECO:0000256" key="1">
    <source>
        <dbReference type="SAM" id="MobiDB-lite"/>
    </source>
</evidence>
<feature type="compositionally biased region" description="Polar residues" evidence="1">
    <location>
        <begin position="304"/>
        <end position="313"/>
    </location>
</feature>
<dbReference type="EMBL" id="LVLJ01004018">
    <property type="protein sequence ID" value="OAE18736.1"/>
    <property type="molecule type" value="Genomic_DNA"/>
</dbReference>
<dbReference type="AlphaFoldDB" id="A0A176VG19"/>
<name>A0A176VG19_MARPO</name>
<organism evidence="2 3">
    <name type="scientific">Marchantia polymorpha subsp. ruderalis</name>
    <dbReference type="NCBI Taxonomy" id="1480154"/>
    <lineage>
        <taxon>Eukaryota</taxon>
        <taxon>Viridiplantae</taxon>
        <taxon>Streptophyta</taxon>
        <taxon>Embryophyta</taxon>
        <taxon>Marchantiophyta</taxon>
        <taxon>Marchantiopsida</taxon>
        <taxon>Marchantiidae</taxon>
        <taxon>Marchantiales</taxon>
        <taxon>Marchantiaceae</taxon>
        <taxon>Marchantia</taxon>
    </lineage>
</organism>
<evidence type="ECO:0000313" key="2">
    <source>
        <dbReference type="EMBL" id="OAE18736.1"/>
    </source>
</evidence>
<protein>
    <submittedName>
        <fullName evidence="2">Uncharacterized protein</fullName>
    </submittedName>
</protein>